<comment type="caution">
    <text evidence="2">The sequence shown here is derived from an EMBL/GenBank/DDBJ whole genome shotgun (WGS) entry which is preliminary data.</text>
</comment>
<protein>
    <submittedName>
        <fullName evidence="2">Copper resistance protein NlpE</fullName>
    </submittedName>
</protein>
<dbReference type="EMBL" id="RJJR01000007">
    <property type="protein sequence ID" value="RNI36620.1"/>
    <property type="molecule type" value="Genomic_DNA"/>
</dbReference>
<dbReference type="OrthoDB" id="5348860at2"/>
<dbReference type="RefSeq" id="WP_123120538.1">
    <property type="nucleotide sequence ID" value="NZ_RJJR01000007.1"/>
</dbReference>
<sequence length="141" mass="16045">MKIFRSCFWGLSLPVFFLLISCNNNSHNGVNETRNQIKKKGENPSGKYVGITPCADCPGIKTTIYFKDDSIFIENLEYLDREASFSDTGVWKIDHKIITVSFPSHQSYFKIISDSSIAILDAERHPIKGTLAEKFILKKHE</sequence>
<reference evidence="2 3" key="1">
    <citation type="submission" date="2018-11" db="EMBL/GenBank/DDBJ databases">
        <title>Draft genome sequence of Ferruginibacter sp. BO-59.</title>
        <authorList>
            <person name="Im W.T."/>
        </authorList>
    </citation>
    <scope>NUCLEOTIDE SEQUENCE [LARGE SCALE GENOMIC DNA]</scope>
    <source>
        <strain evidence="2 3">BO-59</strain>
    </source>
</reference>
<evidence type="ECO:0000313" key="3">
    <source>
        <dbReference type="Proteomes" id="UP000267223"/>
    </source>
</evidence>
<organism evidence="2 3">
    <name type="scientific">Hanamia caeni</name>
    <dbReference type="NCBI Taxonomy" id="2294116"/>
    <lineage>
        <taxon>Bacteria</taxon>
        <taxon>Pseudomonadati</taxon>
        <taxon>Bacteroidota</taxon>
        <taxon>Chitinophagia</taxon>
        <taxon>Chitinophagales</taxon>
        <taxon>Chitinophagaceae</taxon>
        <taxon>Hanamia</taxon>
    </lineage>
</organism>
<feature type="signal peptide" evidence="1">
    <location>
        <begin position="1"/>
        <end position="26"/>
    </location>
</feature>
<accession>A0A3M9NFR1</accession>
<dbReference type="PROSITE" id="PS51257">
    <property type="entry name" value="PROKAR_LIPOPROTEIN"/>
    <property type="match status" value="1"/>
</dbReference>
<dbReference type="Pfam" id="PF04170">
    <property type="entry name" value="NlpE"/>
    <property type="match status" value="1"/>
</dbReference>
<gene>
    <name evidence="2" type="ORF">EFY79_09845</name>
</gene>
<proteinExistence type="predicted"/>
<dbReference type="Proteomes" id="UP000267223">
    <property type="component" value="Unassembled WGS sequence"/>
</dbReference>
<dbReference type="InterPro" id="IPR007298">
    <property type="entry name" value="Cu-R_lipoprotein_NlpE"/>
</dbReference>
<dbReference type="AlphaFoldDB" id="A0A3M9NFR1"/>
<dbReference type="Gene3D" id="2.40.128.640">
    <property type="match status" value="1"/>
</dbReference>
<keyword evidence="1" id="KW-0732">Signal</keyword>
<evidence type="ECO:0000256" key="1">
    <source>
        <dbReference type="SAM" id="SignalP"/>
    </source>
</evidence>
<keyword evidence="3" id="KW-1185">Reference proteome</keyword>
<evidence type="ECO:0000313" key="2">
    <source>
        <dbReference type="EMBL" id="RNI36620.1"/>
    </source>
</evidence>
<name>A0A3M9NFR1_9BACT</name>
<feature type="chain" id="PRO_5018017236" evidence="1">
    <location>
        <begin position="27"/>
        <end position="141"/>
    </location>
</feature>